<evidence type="ECO:0000313" key="1">
    <source>
        <dbReference type="EMBL" id="CAD41663.3"/>
    </source>
</evidence>
<reference evidence="2" key="2">
    <citation type="journal article" date="2008" name="Nucleic Acids Res.">
        <title>The rice annotation project database (RAP-DB): 2008 update.</title>
        <authorList>
            <consortium name="The rice annotation project (RAP)"/>
        </authorList>
    </citation>
    <scope>GENOME REANNOTATION</scope>
    <source>
        <strain evidence="2">cv. Nipponbare</strain>
    </source>
</reference>
<sequence>MEAAAPAMLAPSSLGRHRGALLLPRRLHQTALDDDKATVERSKD</sequence>
<reference evidence="2" key="1">
    <citation type="journal article" date="2005" name="Nature">
        <title>The map-based sequence of the rice genome.</title>
        <authorList>
            <consortium name="International rice genome sequencing project (IRGSP)"/>
            <person name="Matsumoto T."/>
            <person name="Wu J."/>
            <person name="Kanamori H."/>
            <person name="Katayose Y."/>
            <person name="Fujisawa M."/>
            <person name="Namiki N."/>
            <person name="Mizuno H."/>
            <person name="Yamamoto K."/>
            <person name="Antonio B.A."/>
            <person name="Baba T."/>
            <person name="Sakata K."/>
            <person name="Nagamura Y."/>
            <person name="Aoki H."/>
            <person name="Arikawa K."/>
            <person name="Arita K."/>
            <person name="Bito T."/>
            <person name="Chiden Y."/>
            <person name="Fujitsuka N."/>
            <person name="Fukunaka R."/>
            <person name="Hamada M."/>
            <person name="Harada C."/>
            <person name="Hayashi A."/>
            <person name="Hijishita S."/>
            <person name="Honda M."/>
            <person name="Hosokawa S."/>
            <person name="Ichikawa Y."/>
            <person name="Idonuma A."/>
            <person name="Iijima M."/>
            <person name="Ikeda M."/>
            <person name="Ikeno M."/>
            <person name="Ito K."/>
            <person name="Ito S."/>
            <person name="Ito T."/>
            <person name="Ito Y."/>
            <person name="Ito Y."/>
            <person name="Iwabuchi A."/>
            <person name="Kamiya K."/>
            <person name="Karasawa W."/>
            <person name="Kurita K."/>
            <person name="Katagiri S."/>
            <person name="Kikuta A."/>
            <person name="Kobayashi H."/>
            <person name="Kobayashi N."/>
            <person name="Machita K."/>
            <person name="Maehara T."/>
            <person name="Masukawa M."/>
            <person name="Mizubayashi T."/>
            <person name="Mukai Y."/>
            <person name="Nagasaki H."/>
            <person name="Nagata Y."/>
            <person name="Naito S."/>
            <person name="Nakashima M."/>
            <person name="Nakama Y."/>
            <person name="Nakamichi Y."/>
            <person name="Nakamura M."/>
            <person name="Meguro A."/>
            <person name="Negishi M."/>
            <person name="Ohta I."/>
            <person name="Ohta T."/>
            <person name="Okamoto M."/>
            <person name="Ono N."/>
            <person name="Saji S."/>
            <person name="Sakaguchi M."/>
            <person name="Sakai K."/>
            <person name="Shibata M."/>
            <person name="Shimokawa T."/>
            <person name="Song J."/>
            <person name="Takazaki Y."/>
            <person name="Terasawa K."/>
            <person name="Tsugane M."/>
            <person name="Tsuji K."/>
            <person name="Ueda S."/>
            <person name="Waki K."/>
            <person name="Yamagata H."/>
            <person name="Yamamoto M."/>
            <person name="Yamamoto S."/>
            <person name="Yamane H."/>
            <person name="Yoshiki S."/>
            <person name="Yoshihara R."/>
            <person name="Yukawa K."/>
            <person name="Zhong H."/>
            <person name="Yano M."/>
            <person name="Yuan Q."/>
            <person name="Ouyang S."/>
            <person name="Liu J."/>
            <person name="Jones K.M."/>
            <person name="Gansberger K."/>
            <person name="Moffat K."/>
            <person name="Hill J."/>
            <person name="Bera J."/>
            <person name="Fadrosh D."/>
            <person name="Jin S."/>
            <person name="Johri S."/>
            <person name="Kim M."/>
            <person name="Overton L."/>
            <person name="Reardon M."/>
            <person name="Tsitrin T."/>
            <person name="Vuong H."/>
            <person name="Weaver B."/>
            <person name="Ciecko A."/>
            <person name="Tallon L."/>
            <person name="Jackson J."/>
            <person name="Pai G."/>
            <person name="Aken S.V."/>
            <person name="Utterback T."/>
            <person name="Reidmuller S."/>
            <person name="Feldblyum T."/>
            <person name="Hsiao J."/>
            <person name="Zismann V."/>
            <person name="Iobst S."/>
            <person name="de Vazeille A.R."/>
            <person name="Buell C.R."/>
            <person name="Ying K."/>
            <person name="Li Y."/>
            <person name="Lu T."/>
            <person name="Huang Y."/>
            <person name="Zhao Q."/>
            <person name="Feng Q."/>
            <person name="Zhang L."/>
            <person name="Zhu J."/>
            <person name="Weng Q."/>
            <person name="Mu J."/>
            <person name="Lu Y."/>
            <person name="Fan D."/>
            <person name="Liu Y."/>
            <person name="Guan J."/>
            <person name="Zhang Y."/>
            <person name="Yu S."/>
            <person name="Liu X."/>
            <person name="Zhang Y."/>
            <person name="Hong G."/>
            <person name="Han B."/>
            <person name="Choisne N."/>
            <person name="Demange N."/>
            <person name="Orjeda G."/>
            <person name="Samain S."/>
            <person name="Cattolico L."/>
            <person name="Pelletier E."/>
            <person name="Couloux A."/>
            <person name="Segurens B."/>
            <person name="Wincker P."/>
            <person name="D'Hont A."/>
            <person name="Scarpelli C."/>
            <person name="Weissenbach J."/>
            <person name="Salanoubat M."/>
            <person name="Quetier F."/>
            <person name="Yu Y."/>
            <person name="Kim H.R."/>
            <person name="Rambo T."/>
            <person name="Currie J."/>
            <person name="Collura K."/>
            <person name="Luo M."/>
            <person name="Yang T."/>
            <person name="Ammiraju J.S.S."/>
            <person name="Engler F."/>
            <person name="Soderlund C."/>
            <person name="Wing R.A."/>
            <person name="Palmer L.E."/>
            <person name="de la Bastide M."/>
            <person name="Spiegel L."/>
            <person name="Nascimento L."/>
            <person name="Zutavern T."/>
            <person name="O'Shaughnessy A."/>
            <person name="Dike S."/>
            <person name="Dedhia N."/>
            <person name="Preston R."/>
            <person name="Balija V."/>
            <person name="McCombie W.R."/>
            <person name="Chow T."/>
            <person name="Chen H."/>
            <person name="Chung M."/>
            <person name="Chen C."/>
            <person name="Shaw J."/>
            <person name="Wu H."/>
            <person name="Hsiao K."/>
            <person name="Chao Y."/>
            <person name="Chu M."/>
            <person name="Cheng C."/>
            <person name="Hour A."/>
            <person name="Lee P."/>
            <person name="Lin S."/>
            <person name="Lin Y."/>
            <person name="Liou J."/>
            <person name="Liu S."/>
            <person name="Hsing Y."/>
            <person name="Raghuvanshi S."/>
            <person name="Mohanty A."/>
            <person name="Bharti A.K."/>
            <person name="Gaur A."/>
            <person name="Gupta V."/>
            <person name="Kumar D."/>
            <person name="Ravi V."/>
            <person name="Vij S."/>
            <person name="Kapur A."/>
            <person name="Khurana P."/>
            <person name="Khurana P."/>
            <person name="Khurana J.P."/>
            <person name="Tyagi A.K."/>
            <person name="Gaikwad K."/>
            <person name="Singh A."/>
            <person name="Dalal V."/>
            <person name="Srivastava S."/>
            <person name="Dixit A."/>
            <person name="Pal A.K."/>
            <person name="Ghazi I.A."/>
            <person name="Yadav M."/>
            <person name="Pandit A."/>
            <person name="Bhargava A."/>
            <person name="Sureshbabu K."/>
            <person name="Batra K."/>
            <person name="Sharma T.R."/>
            <person name="Mohapatra T."/>
            <person name="Singh N.K."/>
            <person name="Messing J."/>
            <person name="Nelson A.B."/>
            <person name="Fuks G."/>
            <person name="Kavchok S."/>
            <person name="Keizer G."/>
            <person name="Linton E."/>
            <person name="Llaca V."/>
            <person name="Song R."/>
            <person name="Tanyolac B."/>
            <person name="Young S."/>
            <person name="Ho-Il K."/>
            <person name="Hahn J.H."/>
            <person name="Sangsakoo G."/>
            <person name="Vanavichit A."/>
            <person name="de Mattos Luiz.A.T."/>
            <person name="Zimmer P.D."/>
            <person name="Malone G."/>
            <person name="Dellagostin O."/>
            <person name="de Oliveira A.C."/>
            <person name="Bevan M."/>
            <person name="Bancroft I."/>
            <person name="Minx P."/>
            <person name="Cordum H."/>
            <person name="Wilson R."/>
            <person name="Cheng Z."/>
            <person name="Jin W."/>
            <person name="Jiang J."/>
            <person name="Leong S.A."/>
            <person name="Iwama H."/>
            <person name="Gojobori T."/>
            <person name="Itoh T."/>
            <person name="Niimura Y."/>
            <person name="Fujii Y."/>
            <person name="Habara T."/>
            <person name="Sakai H."/>
            <person name="Sato Y."/>
            <person name="Wilson G."/>
            <person name="Kumar K."/>
            <person name="McCouch S."/>
            <person name="Juretic N."/>
            <person name="Hoen D."/>
            <person name="Wright S."/>
            <person name="Bruskiewich R."/>
            <person name="Bureau T."/>
            <person name="Miyao A."/>
            <person name="Hirochika H."/>
            <person name="Nishikawa T."/>
            <person name="Kadowaki K."/>
            <person name="Sugiura M."/>
            <person name="Burr B."/>
            <person name="Sasaki T."/>
        </authorList>
    </citation>
    <scope>NUCLEOTIDE SEQUENCE [LARGE SCALE GENOMIC DNA]</scope>
    <source>
        <strain evidence="2">cv. Nipponbare</strain>
    </source>
</reference>
<dbReference type="Proteomes" id="UP000000763">
    <property type="component" value="Chromosome 4"/>
</dbReference>
<protein>
    <submittedName>
        <fullName evidence="1">OSJNBa0019K04.10 protein</fullName>
    </submittedName>
</protein>
<gene>
    <name evidence="1" type="primary">OSJNBa0019K04.10</name>
</gene>
<dbReference type="EMBL" id="AL606640">
    <property type="protein sequence ID" value="CAD41663.3"/>
    <property type="molecule type" value="Genomic_DNA"/>
</dbReference>
<organism evidence="1 2">
    <name type="scientific">Oryza sativa subsp. japonica</name>
    <name type="common">Rice</name>
    <dbReference type="NCBI Taxonomy" id="39947"/>
    <lineage>
        <taxon>Eukaryota</taxon>
        <taxon>Viridiplantae</taxon>
        <taxon>Streptophyta</taxon>
        <taxon>Embryophyta</taxon>
        <taxon>Tracheophyta</taxon>
        <taxon>Spermatophyta</taxon>
        <taxon>Magnoliopsida</taxon>
        <taxon>Liliopsida</taxon>
        <taxon>Poales</taxon>
        <taxon>Poaceae</taxon>
        <taxon>BOP clade</taxon>
        <taxon>Oryzoideae</taxon>
        <taxon>Oryzeae</taxon>
        <taxon>Oryzinae</taxon>
        <taxon>Oryza</taxon>
        <taxon>Oryza sativa</taxon>
    </lineage>
</organism>
<name>Q7XTY7_ORYSJ</name>
<dbReference type="AlphaFoldDB" id="Q7XTY7"/>
<evidence type="ECO:0000313" key="2">
    <source>
        <dbReference type="Proteomes" id="UP000000763"/>
    </source>
</evidence>
<proteinExistence type="predicted"/>
<accession>Q7XTY7</accession>